<reference evidence="1" key="1">
    <citation type="submission" date="2005-05" db="EMBL/GenBank/DDBJ databases">
        <authorList>
            <person name="Foissac X."/>
        </authorList>
    </citation>
    <scope>NUCLEOTIDE SEQUENCE</scope>
    <source>
        <strain evidence="1">GII3</strain>
        <plasmid evidence="1">pSci4</plasmid>
    </source>
</reference>
<organism evidence="1">
    <name type="scientific">Spiroplasma citri</name>
    <dbReference type="NCBI Taxonomy" id="2133"/>
    <lineage>
        <taxon>Bacteria</taxon>
        <taxon>Bacillati</taxon>
        <taxon>Mycoplasmatota</taxon>
        <taxon>Mollicutes</taxon>
        <taxon>Entomoplasmatales</taxon>
        <taxon>Spiroplasmataceae</taxon>
        <taxon>Spiroplasma</taxon>
    </lineage>
</organism>
<reference evidence="1" key="2">
    <citation type="journal article" date="2006" name="Microbiology (Mosc.)">
        <title>Absence of plasmids encoding adhesion-related proteins innon-insect-transmissible strains of Spiroplasma citri.</title>
        <authorList>
            <person name="Berho N."/>
            <person name="Duret S."/>
            <person name="Renaudin J."/>
        </authorList>
    </citation>
    <scope>NUCLEOTIDE SEQUENCE</scope>
    <source>
        <strain evidence="1">GII3</strain>
        <plasmid evidence="1">pSci4</plasmid>
    </source>
</reference>
<accession>Q3ZVK8</accession>
<dbReference type="AlphaFoldDB" id="Q3ZVK8"/>
<protein>
    <submittedName>
        <fullName evidence="1">Uncharacterized protein</fullName>
    </submittedName>
</protein>
<dbReference type="EMBL" id="AJ969072">
    <property type="protein sequence ID" value="CAI94265.1"/>
    <property type="molecule type" value="Genomic_DNA"/>
</dbReference>
<evidence type="ECO:0000313" key="1">
    <source>
        <dbReference type="EMBL" id="CAI94265.1"/>
    </source>
</evidence>
<geneLocation type="plasmid" evidence="1">
    <name>pSci4</name>
</geneLocation>
<dbReference type="RefSeq" id="WP_011310460.1">
    <property type="nucleotide sequence ID" value="NC_007390.1"/>
</dbReference>
<name>Q3ZVK8_SPICI</name>
<keyword evidence="1" id="KW-0614">Plasmid</keyword>
<gene>
    <name evidence="1" type="primary">pA</name>
</gene>
<proteinExistence type="predicted"/>
<sequence>MPQTINKLSHLKKINNEEFSENNKIVKNLSSFKETKEFRKRNLKTDVLPSMTVKSNLIKKFREEAEKNDWKLTTLMNRILEERYGKENNNNEND</sequence>